<dbReference type="PROSITE" id="PS01124">
    <property type="entry name" value="HTH_ARAC_FAMILY_2"/>
    <property type="match status" value="1"/>
</dbReference>
<dbReference type="Gene3D" id="1.10.10.60">
    <property type="entry name" value="Homeodomain-like"/>
    <property type="match status" value="2"/>
</dbReference>
<name>A0A0A7PGT6_9SPHN</name>
<keyword evidence="4" id="KW-0238">DNA-binding</keyword>
<proteinExistence type="predicted"/>
<dbReference type="InterPro" id="IPR009594">
    <property type="entry name" value="Tscrpt_reg_HTH_AraC_N"/>
</dbReference>
<keyword evidence="2" id="KW-0804">Transcription</keyword>
<reference evidence="4 5" key="1">
    <citation type="journal article" date="2015" name="Int. J. Syst. Evol. Microbiol.">
        <title>Description of Sphingopyxis fribergensis sp. nov. - a soil bacterium with the ability to degrade styrene and phenylacetic acid.</title>
        <authorList>
            <person name="Oelschlagel M."/>
            <person name="Ruckert C."/>
            <person name="Kalinowski J."/>
            <person name="Schmidt G."/>
            <person name="Schlomann M."/>
            <person name="Tischler D."/>
        </authorList>
    </citation>
    <scope>NUCLEOTIDE SEQUENCE [LARGE SCALE GENOMIC DNA]</scope>
    <source>
        <strain evidence="4 5">Kp5.2</strain>
    </source>
</reference>
<sequence length="357" mass="37962">MMQGGGECPDPGKIGGAAAASLPDHGICLPIPLKTKAGGRALLARGRAKTDVGAMQDRLDSICAQVLRHAVSPYYESPVPRLVVATQCAPTSGVATVYEPVTCLILQGTKQVVIGDAVLRYDASSYFVASLDLPAVGRVVEATAEKPYVAAALRLDRAVLADLIASMDPASIGNAASRGEMTGFAVSAVTPEMLEAWAGLLALLDQPGDIAMLAPMREREILYRLLQGPLGGQLCAIAQEDSRLSRVRRAILWMHDHYQEMLRTSALAEIAGMSVASFHRHFKAATAMSPLQFQKTLRLHAARRLLASGSEASRAAYSVGYESASQFSREYARAFGMPPSRDAERLRGMVQAGVGAV</sequence>
<keyword evidence="1" id="KW-0805">Transcription regulation</keyword>
<gene>
    <name evidence="4" type="ORF">SKP52_12205</name>
</gene>
<evidence type="ECO:0000256" key="2">
    <source>
        <dbReference type="ARBA" id="ARBA00023163"/>
    </source>
</evidence>
<evidence type="ECO:0000313" key="5">
    <source>
        <dbReference type="Proteomes" id="UP000030907"/>
    </source>
</evidence>
<dbReference type="AlphaFoldDB" id="A0A0A7PGT6"/>
<dbReference type="PANTHER" id="PTHR43436">
    <property type="entry name" value="ARAC-FAMILY TRANSCRIPTIONAL REGULATOR"/>
    <property type="match status" value="1"/>
</dbReference>
<keyword evidence="5" id="KW-1185">Reference proteome</keyword>
<dbReference type="SMART" id="SM00342">
    <property type="entry name" value="HTH_ARAC"/>
    <property type="match status" value="1"/>
</dbReference>
<dbReference type="EMBL" id="CP009122">
    <property type="protein sequence ID" value="AJA09336.1"/>
    <property type="molecule type" value="Genomic_DNA"/>
</dbReference>
<evidence type="ECO:0000259" key="3">
    <source>
        <dbReference type="PROSITE" id="PS01124"/>
    </source>
</evidence>
<evidence type="ECO:0000313" key="4">
    <source>
        <dbReference type="EMBL" id="AJA09336.1"/>
    </source>
</evidence>
<dbReference type="Proteomes" id="UP000030907">
    <property type="component" value="Chromosome"/>
</dbReference>
<feature type="domain" description="HTH araC/xylS-type" evidence="3">
    <location>
        <begin position="248"/>
        <end position="345"/>
    </location>
</feature>
<dbReference type="GO" id="GO:0003700">
    <property type="term" value="F:DNA-binding transcription factor activity"/>
    <property type="evidence" value="ECO:0007669"/>
    <property type="project" value="InterPro"/>
</dbReference>
<dbReference type="SUPFAM" id="SSF46689">
    <property type="entry name" value="Homeodomain-like"/>
    <property type="match status" value="2"/>
</dbReference>
<dbReference type="InterPro" id="IPR018060">
    <property type="entry name" value="HTH_AraC"/>
</dbReference>
<organism evidence="4 5">
    <name type="scientific">Sphingopyxis fribergensis</name>
    <dbReference type="NCBI Taxonomy" id="1515612"/>
    <lineage>
        <taxon>Bacteria</taxon>
        <taxon>Pseudomonadati</taxon>
        <taxon>Pseudomonadota</taxon>
        <taxon>Alphaproteobacteria</taxon>
        <taxon>Sphingomonadales</taxon>
        <taxon>Sphingomonadaceae</taxon>
        <taxon>Sphingopyxis</taxon>
    </lineage>
</organism>
<dbReference type="KEGG" id="sphk:SKP52_12205"/>
<dbReference type="InterPro" id="IPR009057">
    <property type="entry name" value="Homeodomain-like_sf"/>
</dbReference>
<protein>
    <submittedName>
        <fullName evidence="4">DNA-binding domain-containing protein, AraC-type</fullName>
    </submittedName>
</protein>
<evidence type="ECO:0000256" key="1">
    <source>
        <dbReference type="ARBA" id="ARBA00023015"/>
    </source>
</evidence>
<dbReference type="GO" id="GO:0043565">
    <property type="term" value="F:sequence-specific DNA binding"/>
    <property type="evidence" value="ECO:0007669"/>
    <property type="project" value="InterPro"/>
</dbReference>
<dbReference type="PANTHER" id="PTHR43436:SF1">
    <property type="entry name" value="TRANSCRIPTIONAL REGULATORY PROTEIN"/>
    <property type="match status" value="1"/>
</dbReference>
<dbReference type="HOGENOM" id="CLU_000445_100_0_5"/>
<accession>A0A0A7PGT6</accession>
<dbReference type="Pfam" id="PF06719">
    <property type="entry name" value="AraC_N"/>
    <property type="match status" value="1"/>
</dbReference>
<dbReference type="Pfam" id="PF12833">
    <property type="entry name" value="HTH_18"/>
    <property type="match status" value="1"/>
</dbReference>
<dbReference type="STRING" id="1515612.SKP52_12205"/>